<dbReference type="OrthoDB" id="9810174at2"/>
<dbReference type="SUPFAM" id="SSF88874">
    <property type="entry name" value="Receptor-binding domain of short tail fibre protein gp12"/>
    <property type="match status" value="1"/>
</dbReference>
<evidence type="ECO:0000259" key="1">
    <source>
        <dbReference type="Pfam" id="PF07484"/>
    </source>
</evidence>
<dbReference type="AlphaFoldDB" id="A0A3S0J7S9"/>
<name>A0A3S0J7S9_9BACT</name>
<feature type="domain" description="Phage tail collar" evidence="1">
    <location>
        <begin position="6"/>
        <end position="61"/>
    </location>
</feature>
<dbReference type="EMBL" id="RXOF01000013">
    <property type="protein sequence ID" value="RTQ47178.1"/>
    <property type="molecule type" value="Genomic_DNA"/>
</dbReference>
<dbReference type="InterPro" id="IPR011083">
    <property type="entry name" value="Phage_tail_collar_dom"/>
</dbReference>
<organism evidence="2 3">
    <name type="scientific">Hymenobacter gummosus</name>
    <dbReference type="NCBI Taxonomy" id="1776032"/>
    <lineage>
        <taxon>Bacteria</taxon>
        <taxon>Pseudomonadati</taxon>
        <taxon>Bacteroidota</taxon>
        <taxon>Cytophagia</taxon>
        <taxon>Cytophagales</taxon>
        <taxon>Hymenobacteraceae</taxon>
        <taxon>Hymenobacter</taxon>
    </lineage>
</organism>
<dbReference type="Pfam" id="PF07484">
    <property type="entry name" value="Collar"/>
    <property type="match status" value="1"/>
</dbReference>
<dbReference type="Proteomes" id="UP000282184">
    <property type="component" value="Unassembled WGS sequence"/>
</dbReference>
<dbReference type="RefSeq" id="WP_126694977.1">
    <property type="nucleotide sequence ID" value="NZ_RXOF01000013.1"/>
</dbReference>
<accession>A0A3S0J7S9</accession>
<proteinExistence type="predicted"/>
<dbReference type="InterPro" id="IPR037053">
    <property type="entry name" value="Phage_tail_collar_dom_sf"/>
</dbReference>
<keyword evidence="3" id="KW-1185">Reference proteome</keyword>
<evidence type="ECO:0000313" key="3">
    <source>
        <dbReference type="Proteomes" id="UP000282184"/>
    </source>
</evidence>
<comment type="caution">
    <text evidence="2">The sequence shown here is derived from an EMBL/GenBank/DDBJ whole genome shotgun (WGS) entry which is preliminary data.</text>
</comment>
<reference evidence="2 3" key="1">
    <citation type="submission" date="2018-12" db="EMBL/GenBank/DDBJ databases">
        <title>Hymenobacter gummosus sp. nov., isolated from a spring.</title>
        <authorList>
            <person name="Nie L."/>
        </authorList>
    </citation>
    <scope>NUCLEOTIDE SEQUENCE [LARGE SCALE GENOMIC DNA]</scope>
    <source>
        <strain evidence="2 3">KCTC 52166</strain>
    </source>
</reference>
<protein>
    <submittedName>
        <fullName evidence="2">Phage tail protein</fullName>
    </submittedName>
</protein>
<evidence type="ECO:0000313" key="2">
    <source>
        <dbReference type="EMBL" id="RTQ47178.1"/>
    </source>
</evidence>
<sequence>MEPYLGEIRLFGFGQTPRGWMPCSGQLLPINQNQALFALLGTTYGGNGVNTFALPNLNGRVMLGTGQSASSGATYSWGQVGGAESVTLLAGQMPAHQHMLSATLYATNSADQNSPAGNYLSQSTNNQFSTSPANTGMAAAAIQGTVSNAGGSQAHENRQPFIAMNYQIAVQGIFPSRG</sequence>
<gene>
    <name evidence="2" type="ORF">EJV47_19990</name>
</gene>
<dbReference type="Gene3D" id="3.90.1340.10">
    <property type="entry name" value="Phage tail collar domain"/>
    <property type="match status" value="1"/>
</dbReference>